<organism evidence="3 4">
    <name type="scientific">Dinothrombium tinctorium</name>
    <dbReference type="NCBI Taxonomy" id="1965070"/>
    <lineage>
        <taxon>Eukaryota</taxon>
        <taxon>Metazoa</taxon>
        <taxon>Ecdysozoa</taxon>
        <taxon>Arthropoda</taxon>
        <taxon>Chelicerata</taxon>
        <taxon>Arachnida</taxon>
        <taxon>Acari</taxon>
        <taxon>Acariformes</taxon>
        <taxon>Trombidiformes</taxon>
        <taxon>Prostigmata</taxon>
        <taxon>Anystina</taxon>
        <taxon>Parasitengona</taxon>
        <taxon>Trombidioidea</taxon>
        <taxon>Trombidiidae</taxon>
        <taxon>Dinothrombium</taxon>
    </lineage>
</organism>
<feature type="compositionally biased region" description="Low complexity" evidence="1">
    <location>
        <begin position="260"/>
        <end position="275"/>
    </location>
</feature>
<dbReference type="EMBL" id="NCKU01002701">
    <property type="protein sequence ID" value="RWS08988.1"/>
    <property type="molecule type" value="Genomic_DNA"/>
</dbReference>
<evidence type="ECO:0000313" key="3">
    <source>
        <dbReference type="EMBL" id="RWS08988.1"/>
    </source>
</evidence>
<name>A0A3S3S191_9ACAR</name>
<evidence type="ECO:0000256" key="2">
    <source>
        <dbReference type="SAM" id="Phobius"/>
    </source>
</evidence>
<feature type="region of interest" description="Disordered" evidence="1">
    <location>
        <begin position="1"/>
        <end position="55"/>
    </location>
</feature>
<feature type="transmembrane region" description="Helical" evidence="2">
    <location>
        <begin position="75"/>
        <end position="101"/>
    </location>
</feature>
<accession>A0A3S3S191</accession>
<dbReference type="Pfam" id="PF15018">
    <property type="entry name" value="InaF-motif"/>
    <property type="match status" value="1"/>
</dbReference>
<feature type="region of interest" description="Disordered" evidence="1">
    <location>
        <begin position="256"/>
        <end position="284"/>
    </location>
</feature>
<protein>
    <recommendedName>
        <fullName evidence="5">Transmembrane protein INAFM2</fullName>
    </recommendedName>
</protein>
<dbReference type="OrthoDB" id="8113027at2759"/>
<dbReference type="InterPro" id="IPR029162">
    <property type="entry name" value="InaF-motif"/>
</dbReference>
<keyword evidence="4" id="KW-1185">Reference proteome</keyword>
<evidence type="ECO:0000256" key="1">
    <source>
        <dbReference type="SAM" id="MobiDB-lite"/>
    </source>
</evidence>
<reference evidence="3 4" key="1">
    <citation type="journal article" date="2018" name="Gigascience">
        <title>Genomes of trombidid mites reveal novel predicted allergens and laterally-transferred genes associated with secondary metabolism.</title>
        <authorList>
            <person name="Dong X."/>
            <person name="Chaisiri K."/>
            <person name="Xia D."/>
            <person name="Armstrong S.D."/>
            <person name="Fang Y."/>
            <person name="Donnelly M.J."/>
            <person name="Kadowaki T."/>
            <person name="McGarry J.W."/>
            <person name="Darby A.C."/>
            <person name="Makepeace B.L."/>
        </authorList>
    </citation>
    <scope>NUCLEOTIDE SEQUENCE [LARGE SCALE GENOMIC DNA]</scope>
    <source>
        <strain evidence="3">UoL-WK</strain>
    </source>
</reference>
<comment type="caution">
    <text evidence="3">The sequence shown here is derived from an EMBL/GenBank/DDBJ whole genome shotgun (WGS) entry which is preliminary data.</text>
</comment>
<keyword evidence="2" id="KW-1133">Transmembrane helix</keyword>
<gene>
    <name evidence="3" type="ORF">B4U79_13517</name>
</gene>
<dbReference type="AlphaFoldDB" id="A0A3S3S191"/>
<keyword evidence="2" id="KW-0812">Transmembrane</keyword>
<keyword evidence="2" id="KW-0472">Membrane</keyword>
<evidence type="ECO:0008006" key="5">
    <source>
        <dbReference type="Google" id="ProtNLM"/>
    </source>
</evidence>
<dbReference type="PANTHER" id="PTHR34929:SF1">
    <property type="entry name" value="INAF MOTIF CONTAINING 2"/>
    <property type="match status" value="1"/>
</dbReference>
<dbReference type="PANTHER" id="PTHR34929">
    <property type="entry name" value="ZGC:153157"/>
    <property type="match status" value="1"/>
</dbReference>
<sequence length="284" mass="30576">MTSASSGRVATITPSVGSAGTISSAESHSAGGTTISTTPEPKSTNHPSGSRTDIHYPAINVHPSKIYESKKNKKIVRLLTVLAYMFAVSLAAMVLSLYYLFLWDPYMQPAGNRSFTETMGLSTDTNAVSNASDEAGVTLTPLVPASQRQFISILTTKRPNIAFPYNINDLQNSSLNIANGKLPQSNEFHEPLNETTHASNKNHSSVASWLIPFINNTTKLASEGMLIDVSNDTALEMATAKKEIYRLEVSEIERQSGDKVSNVSNVSNVTESQSNGTNPTLIPP</sequence>
<evidence type="ECO:0000313" key="4">
    <source>
        <dbReference type="Proteomes" id="UP000285301"/>
    </source>
</evidence>
<feature type="compositionally biased region" description="Polar residues" evidence="1">
    <location>
        <begin position="1"/>
        <end position="51"/>
    </location>
</feature>
<proteinExistence type="predicted"/>
<dbReference type="Proteomes" id="UP000285301">
    <property type="component" value="Unassembled WGS sequence"/>
</dbReference>